<name>B4JGL7_DROGR</name>
<reference evidence="2 3" key="1">
    <citation type="journal article" date="2007" name="Nature">
        <title>Evolution of genes and genomes on the Drosophila phylogeny.</title>
        <authorList>
            <consortium name="Drosophila 12 Genomes Consortium"/>
            <person name="Clark A.G."/>
            <person name="Eisen M.B."/>
            <person name="Smith D.R."/>
            <person name="Bergman C.M."/>
            <person name="Oliver B."/>
            <person name="Markow T.A."/>
            <person name="Kaufman T.C."/>
            <person name="Kellis M."/>
            <person name="Gelbart W."/>
            <person name="Iyer V.N."/>
            <person name="Pollard D.A."/>
            <person name="Sackton T.B."/>
            <person name="Larracuente A.M."/>
            <person name="Singh N.D."/>
            <person name="Abad J.P."/>
            <person name="Abt D.N."/>
            <person name="Adryan B."/>
            <person name="Aguade M."/>
            <person name="Akashi H."/>
            <person name="Anderson W.W."/>
            <person name="Aquadro C.F."/>
            <person name="Ardell D.H."/>
            <person name="Arguello R."/>
            <person name="Artieri C.G."/>
            <person name="Barbash D.A."/>
            <person name="Barker D."/>
            <person name="Barsanti P."/>
            <person name="Batterham P."/>
            <person name="Batzoglou S."/>
            <person name="Begun D."/>
            <person name="Bhutkar A."/>
            <person name="Blanco E."/>
            <person name="Bosak S.A."/>
            <person name="Bradley R.K."/>
            <person name="Brand A.D."/>
            <person name="Brent M.R."/>
            <person name="Brooks A.N."/>
            <person name="Brown R.H."/>
            <person name="Butlin R.K."/>
            <person name="Caggese C."/>
            <person name="Calvi B.R."/>
            <person name="Bernardo de Carvalho A."/>
            <person name="Caspi A."/>
            <person name="Castrezana S."/>
            <person name="Celniker S.E."/>
            <person name="Chang J.L."/>
            <person name="Chapple C."/>
            <person name="Chatterji S."/>
            <person name="Chinwalla A."/>
            <person name="Civetta A."/>
            <person name="Clifton S.W."/>
            <person name="Comeron J.M."/>
            <person name="Costello J.C."/>
            <person name="Coyne J.A."/>
            <person name="Daub J."/>
            <person name="David R.G."/>
            <person name="Delcher A.L."/>
            <person name="Delehaunty K."/>
            <person name="Do C.B."/>
            <person name="Ebling H."/>
            <person name="Edwards K."/>
            <person name="Eickbush T."/>
            <person name="Evans J.D."/>
            <person name="Filipski A."/>
            <person name="Findeiss S."/>
            <person name="Freyhult E."/>
            <person name="Fulton L."/>
            <person name="Fulton R."/>
            <person name="Garcia A.C."/>
            <person name="Gardiner A."/>
            <person name="Garfield D.A."/>
            <person name="Garvin B.E."/>
            <person name="Gibson G."/>
            <person name="Gilbert D."/>
            <person name="Gnerre S."/>
            <person name="Godfrey J."/>
            <person name="Good R."/>
            <person name="Gotea V."/>
            <person name="Gravely B."/>
            <person name="Greenberg A.J."/>
            <person name="Griffiths-Jones S."/>
            <person name="Gross S."/>
            <person name="Guigo R."/>
            <person name="Gustafson E.A."/>
            <person name="Haerty W."/>
            <person name="Hahn M.W."/>
            <person name="Halligan D.L."/>
            <person name="Halpern A.L."/>
            <person name="Halter G.M."/>
            <person name="Han M.V."/>
            <person name="Heger A."/>
            <person name="Hillier L."/>
            <person name="Hinrichs A.S."/>
            <person name="Holmes I."/>
            <person name="Hoskins R.A."/>
            <person name="Hubisz M.J."/>
            <person name="Hultmark D."/>
            <person name="Huntley M.A."/>
            <person name="Jaffe D.B."/>
            <person name="Jagadeeshan S."/>
            <person name="Jeck W.R."/>
            <person name="Johnson J."/>
            <person name="Jones C.D."/>
            <person name="Jordan W.C."/>
            <person name="Karpen G.H."/>
            <person name="Kataoka E."/>
            <person name="Keightley P.D."/>
            <person name="Kheradpour P."/>
            <person name="Kirkness E.F."/>
            <person name="Koerich L.B."/>
            <person name="Kristiansen K."/>
            <person name="Kudrna D."/>
            <person name="Kulathinal R.J."/>
            <person name="Kumar S."/>
            <person name="Kwok R."/>
            <person name="Lander E."/>
            <person name="Langley C.H."/>
            <person name="Lapoint R."/>
            <person name="Lazzaro B.P."/>
            <person name="Lee S.J."/>
            <person name="Levesque L."/>
            <person name="Li R."/>
            <person name="Lin C.F."/>
            <person name="Lin M.F."/>
            <person name="Lindblad-Toh K."/>
            <person name="Llopart A."/>
            <person name="Long M."/>
            <person name="Low L."/>
            <person name="Lozovsky E."/>
            <person name="Lu J."/>
            <person name="Luo M."/>
            <person name="Machado C.A."/>
            <person name="Makalowski W."/>
            <person name="Marzo M."/>
            <person name="Matsuda M."/>
            <person name="Matzkin L."/>
            <person name="McAllister B."/>
            <person name="McBride C.S."/>
            <person name="McKernan B."/>
            <person name="McKernan K."/>
            <person name="Mendez-Lago M."/>
            <person name="Minx P."/>
            <person name="Mollenhauer M.U."/>
            <person name="Montooth K."/>
            <person name="Mount S.M."/>
            <person name="Mu X."/>
            <person name="Myers E."/>
            <person name="Negre B."/>
            <person name="Newfeld S."/>
            <person name="Nielsen R."/>
            <person name="Noor M.A."/>
            <person name="O'Grady P."/>
            <person name="Pachter L."/>
            <person name="Papaceit M."/>
            <person name="Parisi M.J."/>
            <person name="Parisi M."/>
            <person name="Parts L."/>
            <person name="Pedersen J.S."/>
            <person name="Pesole G."/>
            <person name="Phillippy A.M."/>
            <person name="Ponting C.P."/>
            <person name="Pop M."/>
            <person name="Porcelli D."/>
            <person name="Powell J.R."/>
            <person name="Prohaska S."/>
            <person name="Pruitt K."/>
            <person name="Puig M."/>
            <person name="Quesneville H."/>
            <person name="Ram K.R."/>
            <person name="Rand D."/>
            <person name="Rasmussen M.D."/>
            <person name="Reed L.K."/>
            <person name="Reenan R."/>
            <person name="Reily A."/>
            <person name="Remington K.A."/>
            <person name="Rieger T.T."/>
            <person name="Ritchie M.G."/>
            <person name="Robin C."/>
            <person name="Rogers Y.H."/>
            <person name="Rohde C."/>
            <person name="Rozas J."/>
            <person name="Rubenfield M.J."/>
            <person name="Ruiz A."/>
            <person name="Russo S."/>
            <person name="Salzberg S.L."/>
            <person name="Sanchez-Gracia A."/>
            <person name="Saranga D.J."/>
            <person name="Sato H."/>
            <person name="Schaeffer S.W."/>
            <person name="Schatz M.C."/>
            <person name="Schlenke T."/>
            <person name="Schwartz R."/>
            <person name="Segarra C."/>
            <person name="Singh R.S."/>
            <person name="Sirot L."/>
            <person name="Sirota M."/>
            <person name="Sisneros N.B."/>
            <person name="Smith C.D."/>
            <person name="Smith T.F."/>
            <person name="Spieth J."/>
            <person name="Stage D.E."/>
            <person name="Stark A."/>
            <person name="Stephan W."/>
            <person name="Strausberg R.L."/>
            <person name="Strempel S."/>
            <person name="Sturgill D."/>
            <person name="Sutton G."/>
            <person name="Sutton G.G."/>
            <person name="Tao W."/>
            <person name="Teichmann S."/>
            <person name="Tobari Y.N."/>
            <person name="Tomimura Y."/>
            <person name="Tsolas J.M."/>
            <person name="Valente V.L."/>
            <person name="Venter E."/>
            <person name="Venter J.C."/>
            <person name="Vicario S."/>
            <person name="Vieira F.G."/>
            <person name="Vilella A.J."/>
            <person name="Villasante A."/>
            <person name="Walenz B."/>
            <person name="Wang J."/>
            <person name="Wasserman M."/>
            <person name="Watts T."/>
            <person name="Wilson D."/>
            <person name="Wilson R.K."/>
            <person name="Wing R.A."/>
            <person name="Wolfner M.F."/>
            <person name="Wong A."/>
            <person name="Wong G.K."/>
            <person name="Wu C.I."/>
            <person name="Wu G."/>
            <person name="Yamamoto D."/>
            <person name="Yang H.P."/>
            <person name="Yang S.P."/>
            <person name="Yorke J.A."/>
            <person name="Yoshida K."/>
            <person name="Zdobnov E."/>
            <person name="Zhang P."/>
            <person name="Zhang Y."/>
            <person name="Zimin A.V."/>
            <person name="Baldwin J."/>
            <person name="Abdouelleil A."/>
            <person name="Abdulkadir J."/>
            <person name="Abebe A."/>
            <person name="Abera B."/>
            <person name="Abreu J."/>
            <person name="Acer S.C."/>
            <person name="Aftuck L."/>
            <person name="Alexander A."/>
            <person name="An P."/>
            <person name="Anderson E."/>
            <person name="Anderson S."/>
            <person name="Arachi H."/>
            <person name="Azer M."/>
            <person name="Bachantsang P."/>
            <person name="Barry A."/>
            <person name="Bayul T."/>
            <person name="Berlin A."/>
            <person name="Bessette D."/>
            <person name="Bloom T."/>
            <person name="Blye J."/>
            <person name="Boguslavskiy L."/>
            <person name="Bonnet C."/>
            <person name="Boukhgalter B."/>
            <person name="Bourzgui I."/>
            <person name="Brown A."/>
            <person name="Cahill P."/>
            <person name="Channer S."/>
            <person name="Cheshatsang Y."/>
            <person name="Chuda L."/>
            <person name="Citroen M."/>
            <person name="Collymore A."/>
            <person name="Cooke P."/>
            <person name="Costello M."/>
            <person name="D'Aco K."/>
            <person name="Daza R."/>
            <person name="De Haan G."/>
            <person name="DeGray S."/>
            <person name="DeMaso C."/>
            <person name="Dhargay N."/>
            <person name="Dooley K."/>
            <person name="Dooley E."/>
            <person name="Doricent M."/>
            <person name="Dorje P."/>
            <person name="Dorjee K."/>
            <person name="Dupes A."/>
            <person name="Elong R."/>
            <person name="Falk J."/>
            <person name="Farina A."/>
            <person name="Faro S."/>
            <person name="Ferguson D."/>
            <person name="Fisher S."/>
            <person name="Foley C.D."/>
            <person name="Franke A."/>
            <person name="Friedrich D."/>
            <person name="Gadbois L."/>
            <person name="Gearin G."/>
            <person name="Gearin C.R."/>
            <person name="Giannoukos G."/>
            <person name="Goode T."/>
            <person name="Graham J."/>
            <person name="Grandbois E."/>
            <person name="Grewal S."/>
            <person name="Gyaltsen K."/>
            <person name="Hafez N."/>
            <person name="Hagos B."/>
            <person name="Hall J."/>
            <person name="Henson C."/>
            <person name="Hollinger A."/>
            <person name="Honan T."/>
            <person name="Huard M.D."/>
            <person name="Hughes L."/>
            <person name="Hurhula B."/>
            <person name="Husby M.E."/>
            <person name="Kamat A."/>
            <person name="Kanga B."/>
            <person name="Kashin S."/>
            <person name="Khazanovich D."/>
            <person name="Kisner P."/>
            <person name="Lance K."/>
            <person name="Lara M."/>
            <person name="Lee W."/>
            <person name="Lennon N."/>
            <person name="Letendre F."/>
            <person name="LeVine R."/>
            <person name="Lipovsky A."/>
            <person name="Liu X."/>
            <person name="Liu J."/>
            <person name="Liu S."/>
            <person name="Lokyitsang T."/>
            <person name="Lokyitsang Y."/>
            <person name="Lubonja R."/>
            <person name="Lui A."/>
            <person name="MacDonald P."/>
            <person name="Magnisalis V."/>
            <person name="Maru K."/>
            <person name="Matthews C."/>
            <person name="McCusker W."/>
            <person name="McDonough S."/>
            <person name="Mehta T."/>
            <person name="Meldrim J."/>
            <person name="Meneus L."/>
            <person name="Mihai O."/>
            <person name="Mihalev A."/>
            <person name="Mihova T."/>
            <person name="Mittelman R."/>
            <person name="Mlenga V."/>
            <person name="Montmayeur A."/>
            <person name="Mulrain L."/>
            <person name="Navidi A."/>
            <person name="Naylor J."/>
            <person name="Negash T."/>
            <person name="Nguyen T."/>
            <person name="Nguyen N."/>
            <person name="Nicol R."/>
            <person name="Norbu C."/>
            <person name="Norbu N."/>
            <person name="Novod N."/>
            <person name="O'Neill B."/>
            <person name="Osman S."/>
            <person name="Markiewicz E."/>
            <person name="Oyono O.L."/>
            <person name="Patti C."/>
            <person name="Phunkhang P."/>
            <person name="Pierre F."/>
            <person name="Priest M."/>
            <person name="Raghuraman S."/>
            <person name="Rege F."/>
            <person name="Reyes R."/>
            <person name="Rise C."/>
            <person name="Rogov P."/>
            <person name="Ross K."/>
            <person name="Ryan E."/>
            <person name="Settipalli S."/>
            <person name="Shea T."/>
            <person name="Sherpa N."/>
            <person name="Shi L."/>
            <person name="Shih D."/>
            <person name="Sparrow T."/>
            <person name="Spaulding J."/>
            <person name="Stalker J."/>
            <person name="Stange-Thomann N."/>
            <person name="Stavropoulos S."/>
            <person name="Stone C."/>
            <person name="Strader C."/>
            <person name="Tesfaye S."/>
            <person name="Thomson T."/>
            <person name="Thoulutsang Y."/>
            <person name="Thoulutsang D."/>
            <person name="Topham K."/>
            <person name="Topping I."/>
            <person name="Tsamla T."/>
            <person name="Vassiliev H."/>
            <person name="Vo A."/>
            <person name="Wangchuk T."/>
            <person name="Wangdi T."/>
            <person name="Weiand M."/>
            <person name="Wilkinson J."/>
            <person name="Wilson A."/>
            <person name="Yadav S."/>
            <person name="Young G."/>
            <person name="Yu Q."/>
            <person name="Zembek L."/>
            <person name="Zhong D."/>
            <person name="Zimmer A."/>
            <person name="Zwirko Z."/>
            <person name="Jaffe D.B."/>
            <person name="Alvarez P."/>
            <person name="Brockman W."/>
            <person name="Butler J."/>
            <person name="Chin C."/>
            <person name="Gnerre S."/>
            <person name="Grabherr M."/>
            <person name="Kleber M."/>
            <person name="Mauceli E."/>
            <person name="MacCallum I."/>
        </authorList>
    </citation>
    <scope>NUCLEOTIDE SEQUENCE [LARGE SCALE GENOMIC DNA]</scope>
    <source>
        <strain evidence="3">Tucson 15287-2541.00</strain>
    </source>
</reference>
<organism evidence="3">
    <name type="scientific">Drosophila grimshawi</name>
    <name type="common">Hawaiian fruit fly</name>
    <name type="synonym">Idiomyia grimshawi</name>
    <dbReference type="NCBI Taxonomy" id="7222"/>
    <lineage>
        <taxon>Eukaryota</taxon>
        <taxon>Metazoa</taxon>
        <taxon>Ecdysozoa</taxon>
        <taxon>Arthropoda</taxon>
        <taxon>Hexapoda</taxon>
        <taxon>Insecta</taxon>
        <taxon>Pterygota</taxon>
        <taxon>Neoptera</taxon>
        <taxon>Endopterygota</taxon>
        <taxon>Diptera</taxon>
        <taxon>Brachycera</taxon>
        <taxon>Muscomorpha</taxon>
        <taxon>Ephydroidea</taxon>
        <taxon>Drosophilidae</taxon>
        <taxon>Drosophila</taxon>
        <taxon>Hawaiian Drosophila</taxon>
    </lineage>
</organism>
<feature type="region of interest" description="Disordered" evidence="1">
    <location>
        <begin position="1"/>
        <end position="36"/>
    </location>
</feature>
<proteinExistence type="predicted"/>
<dbReference type="AlphaFoldDB" id="B4JGL7"/>
<evidence type="ECO:0000313" key="2">
    <source>
        <dbReference type="EMBL" id="EDV93714.1"/>
    </source>
</evidence>
<feature type="compositionally biased region" description="Low complexity" evidence="1">
    <location>
        <begin position="23"/>
        <end position="35"/>
    </location>
</feature>
<dbReference type="InParanoid" id="B4JGL7"/>
<sequence length="61" mass="7524">MSPALGKTLGHRHQFHQHHHQQQKQQQQKQEQQQHPNRFQISANFWCWLSKERRTQTRART</sequence>
<gene>
    <name evidence="2" type="primary">Dgri\GH19474</name>
    <name evidence="2" type="ORF">Dgri_GH19474</name>
</gene>
<feature type="compositionally biased region" description="Basic residues" evidence="1">
    <location>
        <begin position="9"/>
        <end position="22"/>
    </location>
</feature>
<dbReference type="EMBL" id="CH916369">
    <property type="protein sequence ID" value="EDV93714.1"/>
    <property type="molecule type" value="Genomic_DNA"/>
</dbReference>
<evidence type="ECO:0000313" key="3">
    <source>
        <dbReference type="Proteomes" id="UP000001070"/>
    </source>
</evidence>
<evidence type="ECO:0000256" key="1">
    <source>
        <dbReference type="SAM" id="MobiDB-lite"/>
    </source>
</evidence>
<keyword evidence="3" id="KW-1185">Reference proteome</keyword>
<accession>B4JGL7</accession>
<dbReference type="Proteomes" id="UP000001070">
    <property type="component" value="Unassembled WGS sequence"/>
</dbReference>
<dbReference type="HOGENOM" id="CLU_2925002_0_0_1"/>
<protein>
    <submittedName>
        <fullName evidence="2">GH19474</fullName>
    </submittedName>
</protein>